<evidence type="ECO:0000313" key="3">
    <source>
        <dbReference type="EMBL" id="NCD67755.1"/>
    </source>
</evidence>
<keyword evidence="1" id="KW-0732">Signal</keyword>
<dbReference type="Gene3D" id="3.40.50.1820">
    <property type="entry name" value="alpha/beta hydrolase"/>
    <property type="match status" value="1"/>
</dbReference>
<reference evidence="3" key="1">
    <citation type="submission" date="2020-01" db="EMBL/GenBank/DDBJ databases">
        <authorList>
            <person name="Seo Y.L."/>
        </authorList>
    </citation>
    <scope>NUCLEOTIDE SEQUENCE</scope>
    <source>
        <strain evidence="3">R11</strain>
    </source>
</reference>
<dbReference type="PANTHER" id="PTHR37017">
    <property type="entry name" value="AB HYDROLASE-1 DOMAIN-CONTAINING PROTEIN-RELATED"/>
    <property type="match status" value="1"/>
</dbReference>
<dbReference type="InterPro" id="IPR052897">
    <property type="entry name" value="Sec-Metab_Biosynth_Hydrolase"/>
</dbReference>
<evidence type="ECO:0000256" key="1">
    <source>
        <dbReference type="SAM" id="SignalP"/>
    </source>
</evidence>
<evidence type="ECO:0000259" key="2">
    <source>
        <dbReference type="Pfam" id="PF12697"/>
    </source>
</evidence>
<gene>
    <name evidence="3" type="ORF">GSY63_00100</name>
</gene>
<feature type="signal peptide" evidence="1">
    <location>
        <begin position="1"/>
        <end position="19"/>
    </location>
</feature>
<dbReference type="AlphaFoldDB" id="A0A965ZBK0"/>
<feature type="chain" id="PRO_5037537262" evidence="1">
    <location>
        <begin position="20"/>
        <end position="261"/>
    </location>
</feature>
<dbReference type="PRINTS" id="PR00111">
    <property type="entry name" value="ABHYDROLASE"/>
</dbReference>
<dbReference type="InterPro" id="IPR000073">
    <property type="entry name" value="AB_hydrolase_1"/>
</dbReference>
<dbReference type="GO" id="GO:0016787">
    <property type="term" value="F:hydrolase activity"/>
    <property type="evidence" value="ECO:0007669"/>
    <property type="project" value="UniProtKB-KW"/>
</dbReference>
<sequence>MKKLLFTLCFVWSVFTGFAQHTRKTIVLVPGIYSTAVIWDKVIPLLKAKGYEVIAITFPGHGDDHADLSTLTMATYASSVEKAIGKRKSIVLVGHSMGGMVISQVAEDIPGQIGKLVYLAAYIPKNGESMFTKVGQSPKNGSANYFSVDTLHGILKMDTSKVWPLFAADSPHPWISAVVRQQKYEEPIRPLISPVALTDAKFGKVKKSYIFTTADSAILYPFQRKMVHEGRINETYLINSSHTPMFSQPERLAEIIEMEAR</sequence>
<dbReference type="SUPFAM" id="SSF53474">
    <property type="entry name" value="alpha/beta-Hydrolases"/>
    <property type="match status" value="1"/>
</dbReference>
<dbReference type="RefSeq" id="WP_166583818.1">
    <property type="nucleotide sequence ID" value="NZ_WWEO01000022.1"/>
</dbReference>
<dbReference type="InterPro" id="IPR029058">
    <property type="entry name" value="AB_hydrolase_fold"/>
</dbReference>
<keyword evidence="3" id="KW-0378">Hydrolase</keyword>
<dbReference type="Proteomes" id="UP000638732">
    <property type="component" value="Unassembled WGS sequence"/>
</dbReference>
<dbReference type="EMBL" id="WWEO01000022">
    <property type="protein sequence ID" value="NCD67755.1"/>
    <property type="molecule type" value="Genomic_DNA"/>
</dbReference>
<keyword evidence="4" id="KW-1185">Reference proteome</keyword>
<reference evidence="3" key="2">
    <citation type="submission" date="2020-10" db="EMBL/GenBank/DDBJ databases">
        <title>Mucilaginibacter sp. nov., isolated from soil.</title>
        <authorList>
            <person name="Jeon C.O."/>
        </authorList>
    </citation>
    <scope>NUCLEOTIDE SEQUENCE</scope>
    <source>
        <strain evidence="3">R11</strain>
    </source>
</reference>
<dbReference type="PANTHER" id="PTHR37017:SF11">
    <property type="entry name" value="ESTERASE_LIPASE_THIOESTERASE DOMAIN-CONTAINING PROTEIN"/>
    <property type="match status" value="1"/>
</dbReference>
<name>A0A965ZBK0_9SPHI</name>
<protein>
    <submittedName>
        <fullName evidence="3">Alpha/beta fold hydrolase</fullName>
    </submittedName>
</protein>
<accession>A0A965ZBK0</accession>
<comment type="caution">
    <text evidence="3">The sequence shown here is derived from an EMBL/GenBank/DDBJ whole genome shotgun (WGS) entry which is preliminary data.</text>
</comment>
<proteinExistence type="predicted"/>
<feature type="domain" description="AB hydrolase-1" evidence="2">
    <location>
        <begin position="26"/>
        <end position="254"/>
    </location>
</feature>
<evidence type="ECO:0000313" key="4">
    <source>
        <dbReference type="Proteomes" id="UP000638732"/>
    </source>
</evidence>
<organism evidence="3 4">
    <name type="scientific">Mucilaginibacter agri</name>
    <dbReference type="NCBI Taxonomy" id="2695265"/>
    <lineage>
        <taxon>Bacteria</taxon>
        <taxon>Pseudomonadati</taxon>
        <taxon>Bacteroidota</taxon>
        <taxon>Sphingobacteriia</taxon>
        <taxon>Sphingobacteriales</taxon>
        <taxon>Sphingobacteriaceae</taxon>
        <taxon>Mucilaginibacter</taxon>
    </lineage>
</organism>
<dbReference type="Pfam" id="PF12697">
    <property type="entry name" value="Abhydrolase_6"/>
    <property type="match status" value="1"/>
</dbReference>